<sequence length="101" mass="11041">MPPMPSRASGPPRGYGGCRRSAFASSAARLPGSRRHLGPLRKYLLTFPIPIAASWLTNREECGSRDTSVSFSFMPPSFLRLLCSCSATCRPDPYDASNFQV</sequence>
<evidence type="ECO:0000313" key="1">
    <source>
        <dbReference type="EMBL" id="WVZ88328.1"/>
    </source>
</evidence>
<accession>A0AAQ3UBT4</accession>
<gene>
    <name evidence="1" type="ORF">U9M48_034862</name>
</gene>
<dbReference type="Proteomes" id="UP001341281">
    <property type="component" value="Chromosome 08"/>
</dbReference>
<evidence type="ECO:0000313" key="2">
    <source>
        <dbReference type="Proteomes" id="UP001341281"/>
    </source>
</evidence>
<reference evidence="1 2" key="1">
    <citation type="submission" date="2024-02" db="EMBL/GenBank/DDBJ databases">
        <title>High-quality chromosome-scale genome assembly of Pensacola bahiagrass (Paspalum notatum Flugge var. saurae).</title>
        <authorList>
            <person name="Vega J.M."/>
            <person name="Podio M."/>
            <person name="Orjuela J."/>
            <person name="Siena L.A."/>
            <person name="Pessino S.C."/>
            <person name="Combes M.C."/>
            <person name="Mariac C."/>
            <person name="Albertini E."/>
            <person name="Pupilli F."/>
            <person name="Ortiz J.P.A."/>
            <person name="Leblanc O."/>
        </authorList>
    </citation>
    <scope>NUCLEOTIDE SEQUENCE [LARGE SCALE GENOMIC DNA]</scope>
    <source>
        <strain evidence="1">R1</strain>
        <tissue evidence="1">Leaf</tissue>
    </source>
</reference>
<organism evidence="1 2">
    <name type="scientific">Paspalum notatum var. saurae</name>
    <dbReference type="NCBI Taxonomy" id="547442"/>
    <lineage>
        <taxon>Eukaryota</taxon>
        <taxon>Viridiplantae</taxon>
        <taxon>Streptophyta</taxon>
        <taxon>Embryophyta</taxon>
        <taxon>Tracheophyta</taxon>
        <taxon>Spermatophyta</taxon>
        <taxon>Magnoliopsida</taxon>
        <taxon>Liliopsida</taxon>
        <taxon>Poales</taxon>
        <taxon>Poaceae</taxon>
        <taxon>PACMAD clade</taxon>
        <taxon>Panicoideae</taxon>
        <taxon>Andropogonodae</taxon>
        <taxon>Paspaleae</taxon>
        <taxon>Paspalinae</taxon>
        <taxon>Paspalum</taxon>
    </lineage>
</organism>
<dbReference type="AlphaFoldDB" id="A0AAQ3UBT4"/>
<proteinExistence type="predicted"/>
<keyword evidence="2" id="KW-1185">Reference proteome</keyword>
<name>A0AAQ3UBT4_PASNO</name>
<dbReference type="EMBL" id="CP144752">
    <property type="protein sequence ID" value="WVZ88328.1"/>
    <property type="molecule type" value="Genomic_DNA"/>
</dbReference>
<protein>
    <submittedName>
        <fullName evidence="1">Uncharacterized protein</fullName>
    </submittedName>
</protein>